<protein>
    <submittedName>
        <fullName evidence="2">Uncharacterized protein</fullName>
    </submittedName>
</protein>
<keyword evidence="3" id="KW-1185">Reference proteome</keyword>
<sequence>MRLLNWSPFMILVLSGGAIACGNVEEHSMKLYFQREGIKWQPPALKEKCRELPPIPVVAYFLPSELFDDKVRYAMDGLGIPADAIIIPEGKGYTLTTHFGCGRQSDTSMRIKPDKSDESQSASQPHHEDNKARGIKSAL</sequence>
<dbReference type="RefSeq" id="WP_077410966.1">
    <property type="nucleotide sequence ID" value="NZ_JBHRTS010000004.1"/>
</dbReference>
<gene>
    <name evidence="2" type="ORF">ACFODZ_08575</name>
</gene>
<dbReference type="EMBL" id="JBHRTS010000004">
    <property type="protein sequence ID" value="MFC3194291.1"/>
    <property type="molecule type" value="Genomic_DNA"/>
</dbReference>
<dbReference type="Proteomes" id="UP001595533">
    <property type="component" value="Unassembled WGS sequence"/>
</dbReference>
<organism evidence="2 3">
    <name type="scientific">Marinicella sediminis</name>
    <dbReference type="NCBI Taxonomy" id="1792834"/>
    <lineage>
        <taxon>Bacteria</taxon>
        <taxon>Pseudomonadati</taxon>
        <taxon>Pseudomonadota</taxon>
        <taxon>Gammaproteobacteria</taxon>
        <taxon>Lysobacterales</taxon>
        <taxon>Marinicellaceae</taxon>
        <taxon>Marinicella</taxon>
    </lineage>
</organism>
<reference evidence="3" key="1">
    <citation type="journal article" date="2019" name="Int. J. Syst. Evol. Microbiol.">
        <title>The Global Catalogue of Microorganisms (GCM) 10K type strain sequencing project: providing services to taxonomists for standard genome sequencing and annotation.</title>
        <authorList>
            <consortium name="The Broad Institute Genomics Platform"/>
            <consortium name="The Broad Institute Genome Sequencing Center for Infectious Disease"/>
            <person name="Wu L."/>
            <person name="Ma J."/>
        </authorList>
    </citation>
    <scope>NUCLEOTIDE SEQUENCE [LARGE SCALE GENOMIC DNA]</scope>
    <source>
        <strain evidence="3">KCTC 42953</strain>
    </source>
</reference>
<proteinExistence type="predicted"/>
<evidence type="ECO:0000313" key="2">
    <source>
        <dbReference type="EMBL" id="MFC3194291.1"/>
    </source>
</evidence>
<feature type="compositionally biased region" description="Basic and acidic residues" evidence="1">
    <location>
        <begin position="109"/>
        <end position="118"/>
    </location>
</feature>
<evidence type="ECO:0000313" key="3">
    <source>
        <dbReference type="Proteomes" id="UP001595533"/>
    </source>
</evidence>
<feature type="region of interest" description="Disordered" evidence="1">
    <location>
        <begin position="102"/>
        <end position="139"/>
    </location>
</feature>
<evidence type="ECO:0000256" key="1">
    <source>
        <dbReference type="SAM" id="MobiDB-lite"/>
    </source>
</evidence>
<comment type="caution">
    <text evidence="2">The sequence shown here is derived from an EMBL/GenBank/DDBJ whole genome shotgun (WGS) entry which is preliminary data.</text>
</comment>
<name>A0ABV7JC90_9GAMM</name>
<accession>A0ABV7JC90</accession>
<dbReference type="PROSITE" id="PS51257">
    <property type="entry name" value="PROKAR_LIPOPROTEIN"/>
    <property type="match status" value="1"/>
</dbReference>